<evidence type="ECO:0000256" key="6">
    <source>
        <dbReference type="ARBA" id="ARBA00035191"/>
    </source>
</evidence>
<dbReference type="OrthoDB" id="19439at2759"/>
<dbReference type="Proteomes" id="UP000774326">
    <property type="component" value="Unassembled WGS sequence"/>
</dbReference>
<dbReference type="GO" id="GO:0003735">
    <property type="term" value="F:structural constituent of ribosome"/>
    <property type="evidence" value="ECO:0007669"/>
    <property type="project" value="InterPro"/>
</dbReference>
<dbReference type="Gene3D" id="3.30.780.10">
    <property type="entry name" value="SUI1-like domain"/>
    <property type="match status" value="1"/>
</dbReference>
<sequence>MLRINLINFIKPTFSLSRCHSTTTTAPLKRTFPSLETITATEVTPASKFGQGTYHLTRSSRGNLPVYITYKACNVQYTEVRKIQGDIVQLRNDLQKILRSGSASSGVKDEDFKIRMESKKLVIKGGHKAKIIKALEKVF</sequence>
<proteinExistence type="inferred from homology"/>
<dbReference type="Pfam" id="PF05046">
    <property type="entry name" value="Img2"/>
    <property type="match status" value="1"/>
</dbReference>
<evidence type="ECO:0000256" key="1">
    <source>
        <dbReference type="ARBA" id="ARBA00004173"/>
    </source>
</evidence>
<keyword evidence="4" id="KW-0496">Mitochondrion</keyword>
<evidence type="ECO:0000313" key="7">
    <source>
        <dbReference type="EMBL" id="KAH3684750.1"/>
    </source>
</evidence>
<evidence type="ECO:0000256" key="2">
    <source>
        <dbReference type="ARBA" id="ARBA00005677"/>
    </source>
</evidence>
<evidence type="ECO:0000256" key="3">
    <source>
        <dbReference type="ARBA" id="ARBA00022980"/>
    </source>
</evidence>
<evidence type="ECO:0000256" key="4">
    <source>
        <dbReference type="ARBA" id="ARBA00023128"/>
    </source>
</evidence>
<evidence type="ECO:0000256" key="5">
    <source>
        <dbReference type="ARBA" id="ARBA00023274"/>
    </source>
</evidence>
<dbReference type="EMBL" id="JAEUBG010002350">
    <property type="protein sequence ID" value="KAH3684750.1"/>
    <property type="molecule type" value="Genomic_DNA"/>
</dbReference>
<comment type="caution">
    <text evidence="7">The sequence shown here is derived from an EMBL/GenBank/DDBJ whole genome shotgun (WGS) entry which is preliminary data.</text>
</comment>
<keyword evidence="8" id="KW-1185">Reference proteome</keyword>
<dbReference type="PANTHER" id="PTHR13477">
    <property type="entry name" value="MITOCHONDRIAL 39S RIBOSOMAL PROTEIN L49"/>
    <property type="match status" value="1"/>
</dbReference>
<reference evidence="7" key="1">
    <citation type="journal article" date="2021" name="Open Biol.">
        <title>Shared evolutionary footprints suggest mitochondrial oxidative damage underlies multiple complex I losses in fungi.</title>
        <authorList>
            <person name="Schikora-Tamarit M.A."/>
            <person name="Marcet-Houben M."/>
            <person name="Nosek J."/>
            <person name="Gabaldon T."/>
        </authorList>
    </citation>
    <scope>NUCLEOTIDE SEQUENCE</scope>
    <source>
        <strain evidence="7">CBS2887</strain>
    </source>
</reference>
<dbReference type="GO" id="GO:0005762">
    <property type="term" value="C:mitochondrial large ribosomal subunit"/>
    <property type="evidence" value="ECO:0007669"/>
    <property type="project" value="TreeGrafter"/>
</dbReference>
<evidence type="ECO:0000313" key="8">
    <source>
        <dbReference type="Proteomes" id="UP000774326"/>
    </source>
</evidence>
<protein>
    <recommendedName>
        <fullName evidence="6">Large ribosomal subunit protein mL49</fullName>
    </recommendedName>
</protein>
<accession>A0A9P8Q7Z7</accession>
<organism evidence="7 8">
    <name type="scientific">Wickerhamomyces pijperi</name>
    <name type="common">Yeast</name>
    <name type="synonym">Pichia pijperi</name>
    <dbReference type="NCBI Taxonomy" id="599730"/>
    <lineage>
        <taxon>Eukaryota</taxon>
        <taxon>Fungi</taxon>
        <taxon>Dikarya</taxon>
        <taxon>Ascomycota</taxon>
        <taxon>Saccharomycotina</taxon>
        <taxon>Saccharomycetes</taxon>
        <taxon>Phaffomycetales</taxon>
        <taxon>Wickerhamomycetaceae</taxon>
        <taxon>Wickerhamomyces</taxon>
    </lineage>
</organism>
<comment type="subcellular location">
    <subcellularLocation>
        <location evidence="1">Mitochondrion</location>
    </subcellularLocation>
</comment>
<name>A0A9P8Q7Z7_WICPI</name>
<keyword evidence="3" id="KW-0689">Ribosomal protein</keyword>
<dbReference type="PANTHER" id="PTHR13477:SF0">
    <property type="entry name" value="LARGE RIBOSOMAL SUBUNIT PROTEIN ML49"/>
    <property type="match status" value="1"/>
</dbReference>
<gene>
    <name evidence="7" type="ORF">WICPIJ_004281</name>
</gene>
<comment type="similarity">
    <text evidence="2">Belongs to the mitochondrion-specific ribosomal protein mL49 family.</text>
</comment>
<keyword evidence="5" id="KW-0687">Ribonucleoprotein</keyword>
<dbReference type="InterPro" id="IPR007740">
    <property type="entry name" value="Ribosomal_mL49"/>
</dbReference>
<dbReference type="AlphaFoldDB" id="A0A9P8Q7Z7"/>
<dbReference type="GO" id="GO:0006412">
    <property type="term" value="P:translation"/>
    <property type="evidence" value="ECO:0007669"/>
    <property type="project" value="InterPro"/>
</dbReference>
<reference evidence="7" key="2">
    <citation type="submission" date="2021-01" db="EMBL/GenBank/DDBJ databases">
        <authorList>
            <person name="Schikora-Tamarit M.A."/>
        </authorList>
    </citation>
    <scope>NUCLEOTIDE SEQUENCE</scope>
    <source>
        <strain evidence="7">CBS2887</strain>
    </source>
</reference>